<keyword evidence="1" id="KW-0812">Transmembrane</keyword>
<dbReference type="Proteomes" id="UP000305067">
    <property type="component" value="Unassembled WGS sequence"/>
</dbReference>
<reference evidence="2 3" key="1">
    <citation type="journal article" date="2019" name="Nat. Ecol. Evol.">
        <title>Megaphylogeny resolves global patterns of mushroom evolution.</title>
        <authorList>
            <person name="Varga T."/>
            <person name="Krizsan K."/>
            <person name="Foldi C."/>
            <person name="Dima B."/>
            <person name="Sanchez-Garcia M."/>
            <person name="Sanchez-Ramirez S."/>
            <person name="Szollosi G.J."/>
            <person name="Szarkandi J.G."/>
            <person name="Papp V."/>
            <person name="Albert L."/>
            <person name="Andreopoulos W."/>
            <person name="Angelini C."/>
            <person name="Antonin V."/>
            <person name="Barry K.W."/>
            <person name="Bougher N.L."/>
            <person name="Buchanan P."/>
            <person name="Buyck B."/>
            <person name="Bense V."/>
            <person name="Catcheside P."/>
            <person name="Chovatia M."/>
            <person name="Cooper J."/>
            <person name="Damon W."/>
            <person name="Desjardin D."/>
            <person name="Finy P."/>
            <person name="Geml J."/>
            <person name="Haridas S."/>
            <person name="Hughes K."/>
            <person name="Justo A."/>
            <person name="Karasinski D."/>
            <person name="Kautmanova I."/>
            <person name="Kiss B."/>
            <person name="Kocsube S."/>
            <person name="Kotiranta H."/>
            <person name="LaButti K.M."/>
            <person name="Lechner B.E."/>
            <person name="Liimatainen K."/>
            <person name="Lipzen A."/>
            <person name="Lukacs Z."/>
            <person name="Mihaltcheva S."/>
            <person name="Morgado L.N."/>
            <person name="Niskanen T."/>
            <person name="Noordeloos M.E."/>
            <person name="Ohm R.A."/>
            <person name="Ortiz-Santana B."/>
            <person name="Ovrebo C."/>
            <person name="Racz N."/>
            <person name="Riley R."/>
            <person name="Savchenko A."/>
            <person name="Shiryaev A."/>
            <person name="Soop K."/>
            <person name="Spirin V."/>
            <person name="Szebenyi C."/>
            <person name="Tomsovsky M."/>
            <person name="Tulloss R.E."/>
            <person name="Uehling J."/>
            <person name="Grigoriev I.V."/>
            <person name="Vagvolgyi C."/>
            <person name="Papp T."/>
            <person name="Martin F.M."/>
            <person name="Miettinen O."/>
            <person name="Hibbett D.S."/>
            <person name="Nagy L.G."/>
        </authorList>
    </citation>
    <scope>NUCLEOTIDE SEQUENCE [LARGE SCALE GENOMIC DNA]</scope>
    <source>
        <strain evidence="2 3">CBS 309.79</strain>
    </source>
</reference>
<protein>
    <submittedName>
        <fullName evidence="2">Uncharacterized protein</fullName>
    </submittedName>
</protein>
<dbReference type="AlphaFoldDB" id="A0A5C3QMV3"/>
<feature type="transmembrane region" description="Helical" evidence="1">
    <location>
        <begin position="90"/>
        <end position="107"/>
    </location>
</feature>
<dbReference type="EMBL" id="ML178820">
    <property type="protein sequence ID" value="TFL03256.1"/>
    <property type="molecule type" value="Genomic_DNA"/>
</dbReference>
<gene>
    <name evidence="2" type="ORF">BDV98DRAFT_563930</name>
</gene>
<keyword evidence="1" id="KW-0472">Membrane</keyword>
<evidence type="ECO:0000256" key="1">
    <source>
        <dbReference type="SAM" id="Phobius"/>
    </source>
</evidence>
<keyword evidence="1" id="KW-1133">Transmembrane helix</keyword>
<dbReference type="STRING" id="1884261.A0A5C3QMV3"/>
<name>A0A5C3QMV3_9AGAR</name>
<evidence type="ECO:0000313" key="3">
    <source>
        <dbReference type="Proteomes" id="UP000305067"/>
    </source>
</evidence>
<keyword evidence="3" id="KW-1185">Reference proteome</keyword>
<evidence type="ECO:0000313" key="2">
    <source>
        <dbReference type="EMBL" id="TFL03256.1"/>
    </source>
</evidence>
<sequence>MPNTYDTTLGALEIGTWVNMMLYNLEISQVCVYFKHHSQKDPLLVRTMVLICLPFDSARVIAECACIYLYTVTHWGDAEYLLDQYWPIPVYVMTTAVSSLMVQMFLIRRYFHLVRGSEGPWKLICIAILSVASFGAPTQLQL</sequence>
<dbReference type="OrthoDB" id="3203775at2759"/>
<accession>A0A5C3QMV3</accession>
<proteinExistence type="predicted"/>
<organism evidence="2 3">
    <name type="scientific">Pterulicium gracile</name>
    <dbReference type="NCBI Taxonomy" id="1884261"/>
    <lineage>
        <taxon>Eukaryota</taxon>
        <taxon>Fungi</taxon>
        <taxon>Dikarya</taxon>
        <taxon>Basidiomycota</taxon>
        <taxon>Agaricomycotina</taxon>
        <taxon>Agaricomycetes</taxon>
        <taxon>Agaricomycetidae</taxon>
        <taxon>Agaricales</taxon>
        <taxon>Pleurotineae</taxon>
        <taxon>Pterulaceae</taxon>
        <taxon>Pterulicium</taxon>
    </lineage>
</organism>